<evidence type="ECO:0000313" key="2">
    <source>
        <dbReference type="EMBL" id="EYF03808.1"/>
    </source>
</evidence>
<evidence type="ECO:0000259" key="1">
    <source>
        <dbReference type="Pfam" id="PF05685"/>
    </source>
</evidence>
<proteinExistence type="predicted"/>
<dbReference type="AlphaFoldDB" id="A0A017T3I2"/>
<dbReference type="InterPro" id="IPR011335">
    <property type="entry name" value="Restrct_endonuc-II-like"/>
</dbReference>
<dbReference type="SUPFAM" id="SSF52980">
    <property type="entry name" value="Restriction endonuclease-like"/>
    <property type="match status" value="1"/>
</dbReference>
<dbReference type="Gene3D" id="3.90.1570.10">
    <property type="entry name" value="tt1808, chain A"/>
    <property type="match status" value="1"/>
</dbReference>
<reference evidence="2 3" key="1">
    <citation type="submission" date="2013-05" db="EMBL/GenBank/DDBJ databases">
        <title>Genome assembly of Chondromyces apiculatus DSM 436.</title>
        <authorList>
            <person name="Sharma G."/>
            <person name="Khatri I."/>
            <person name="Kaur C."/>
            <person name="Mayilraj S."/>
            <person name="Subramanian S."/>
        </authorList>
    </citation>
    <scope>NUCLEOTIDE SEQUENCE [LARGE SCALE GENOMIC DNA]</scope>
    <source>
        <strain evidence="2 3">DSM 436</strain>
    </source>
</reference>
<comment type="caution">
    <text evidence="2">The sequence shown here is derived from an EMBL/GenBank/DDBJ whole genome shotgun (WGS) entry which is preliminary data.</text>
</comment>
<dbReference type="EMBL" id="ASRX01000042">
    <property type="protein sequence ID" value="EYF03808.1"/>
    <property type="molecule type" value="Genomic_DNA"/>
</dbReference>
<accession>A0A017T3I2</accession>
<dbReference type="Proteomes" id="UP000019678">
    <property type="component" value="Unassembled WGS sequence"/>
</dbReference>
<keyword evidence="3" id="KW-1185">Reference proteome</keyword>
<dbReference type="eggNOG" id="COG4636">
    <property type="taxonomic scope" value="Bacteria"/>
</dbReference>
<sequence length="169" mass="19064">MVWLIHVLSAWVRPRGGFVAGSELKYLLRRGSGRKPDVSVILPGQPPPPRRGAVRRAPDVAIEVVSPTPRDARRDRIEKLREYAAFGVRWYWLLDPAMQTLEIYELGADQRYTWASGASGGRSRTCRDAKGSRWISTRCGWSWTGWGTRCLARATCRTDRAGGRLAWPV</sequence>
<dbReference type="CDD" id="cd06260">
    <property type="entry name" value="DUF820-like"/>
    <property type="match status" value="1"/>
</dbReference>
<gene>
    <name evidence="2" type="ORF">CAP_5238</name>
</gene>
<organism evidence="2 3">
    <name type="scientific">Chondromyces apiculatus DSM 436</name>
    <dbReference type="NCBI Taxonomy" id="1192034"/>
    <lineage>
        <taxon>Bacteria</taxon>
        <taxon>Pseudomonadati</taxon>
        <taxon>Myxococcota</taxon>
        <taxon>Polyangia</taxon>
        <taxon>Polyangiales</taxon>
        <taxon>Polyangiaceae</taxon>
        <taxon>Chondromyces</taxon>
    </lineage>
</organism>
<protein>
    <recommendedName>
        <fullName evidence="1">Putative restriction endonuclease domain-containing protein</fullName>
    </recommendedName>
</protein>
<name>A0A017T3I2_9BACT</name>
<dbReference type="STRING" id="1192034.CAP_5238"/>
<dbReference type="PANTHER" id="PTHR34107">
    <property type="entry name" value="SLL0198 PROTEIN-RELATED"/>
    <property type="match status" value="1"/>
</dbReference>
<dbReference type="InterPro" id="IPR012296">
    <property type="entry name" value="Nuclease_put_TT1808"/>
</dbReference>
<evidence type="ECO:0000313" key="3">
    <source>
        <dbReference type="Proteomes" id="UP000019678"/>
    </source>
</evidence>
<dbReference type="Pfam" id="PF05685">
    <property type="entry name" value="Uma2"/>
    <property type="match status" value="1"/>
</dbReference>
<dbReference type="RefSeq" id="WP_231511679.1">
    <property type="nucleotide sequence ID" value="NZ_ASRX01000042.1"/>
</dbReference>
<dbReference type="InterPro" id="IPR008538">
    <property type="entry name" value="Uma2"/>
</dbReference>
<dbReference type="PANTHER" id="PTHR34107:SF4">
    <property type="entry name" value="SLL1222 PROTEIN"/>
    <property type="match status" value="1"/>
</dbReference>
<feature type="domain" description="Putative restriction endonuclease" evidence="1">
    <location>
        <begin position="3"/>
        <end position="121"/>
    </location>
</feature>